<evidence type="ECO:0000313" key="1">
    <source>
        <dbReference type="EMBL" id="KOS44572.1"/>
    </source>
</evidence>
<organism evidence="1 2">
    <name type="scientific">Penicillium nordicum</name>
    <dbReference type="NCBI Taxonomy" id="229535"/>
    <lineage>
        <taxon>Eukaryota</taxon>
        <taxon>Fungi</taxon>
        <taxon>Dikarya</taxon>
        <taxon>Ascomycota</taxon>
        <taxon>Pezizomycotina</taxon>
        <taxon>Eurotiomycetes</taxon>
        <taxon>Eurotiomycetidae</taxon>
        <taxon>Eurotiales</taxon>
        <taxon>Aspergillaceae</taxon>
        <taxon>Penicillium</taxon>
    </lineage>
</organism>
<evidence type="ECO:0000313" key="2">
    <source>
        <dbReference type="Proteomes" id="UP000037696"/>
    </source>
</evidence>
<sequence length="149" mass="16440">MQFTIDRRFTPAVRSDLSTVQYPTVINEHHGVEDDVITSTHFKIDIPHGIKLPSDDPLPDRDTFDLPGDDDDNVEMAGSFGRFGEAQREDNGVHFEAGGSGALVEPQSASRQVVIQELPIDFSYLDLILDDSPNADYILSAQHSTDQGL</sequence>
<proteinExistence type="predicted"/>
<comment type="caution">
    <text evidence="1">The sequence shown here is derived from an EMBL/GenBank/DDBJ whole genome shotgun (WGS) entry which is preliminary data.</text>
</comment>
<dbReference type="OrthoDB" id="10582621at2759"/>
<protein>
    <submittedName>
        <fullName evidence="1">Uncharacterized protein</fullName>
    </submittedName>
</protein>
<gene>
    <name evidence="1" type="ORF">ACN38_g4486</name>
</gene>
<dbReference type="AlphaFoldDB" id="A0A0N0RZ81"/>
<keyword evidence="2" id="KW-1185">Reference proteome</keyword>
<reference evidence="1 2" key="1">
    <citation type="submission" date="2015-08" db="EMBL/GenBank/DDBJ databases">
        <title>Genome sequencing of Penicillium nordicum.</title>
        <authorList>
            <person name="Nguyen H.D."/>
            <person name="Seifert K.A."/>
        </authorList>
    </citation>
    <scope>NUCLEOTIDE SEQUENCE [LARGE SCALE GENOMIC DNA]</scope>
    <source>
        <strain evidence="1 2">DAOMC 185683</strain>
    </source>
</reference>
<accession>A0A0N0RZ81</accession>
<dbReference type="EMBL" id="LHQQ01000058">
    <property type="protein sequence ID" value="KOS44572.1"/>
    <property type="molecule type" value="Genomic_DNA"/>
</dbReference>
<name>A0A0N0RZ81_9EURO</name>
<dbReference type="Proteomes" id="UP000037696">
    <property type="component" value="Unassembled WGS sequence"/>
</dbReference>